<dbReference type="SUPFAM" id="SSF101912">
    <property type="entry name" value="Sema domain"/>
    <property type="match status" value="1"/>
</dbReference>
<protein>
    <submittedName>
        <fullName evidence="8">Semaphorin-6A-like</fullName>
    </submittedName>
</protein>
<dbReference type="InterPro" id="IPR001627">
    <property type="entry name" value="Semap_dom"/>
</dbReference>
<dbReference type="PANTHER" id="PTHR11036">
    <property type="entry name" value="SEMAPHORIN"/>
    <property type="match status" value="1"/>
</dbReference>
<comment type="subcellular location">
    <subcellularLocation>
        <location evidence="1">Membrane</location>
    </subcellularLocation>
</comment>
<dbReference type="PANTHER" id="PTHR11036:SF12">
    <property type="entry name" value="SEMAPHORIN-6A"/>
    <property type="match status" value="1"/>
</dbReference>
<dbReference type="InterPro" id="IPR015943">
    <property type="entry name" value="WD40/YVTN_repeat-like_dom_sf"/>
</dbReference>
<keyword evidence="3" id="KW-1015">Disulfide bond</keyword>
<dbReference type="Pfam" id="PF01403">
    <property type="entry name" value="Sema"/>
    <property type="match status" value="1"/>
</dbReference>
<dbReference type="Pfam" id="PF01437">
    <property type="entry name" value="PSI"/>
    <property type="match status" value="1"/>
</dbReference>
<evidence type="ECO:0000313" key="8">
    <source>
        <dbReference type="RefSeq" id="XP_015277199.1"/>
    </source>
</evidence>
<sequence length="576" mass="64929">MTEPYNYGEAREWMINTGNQSNSKWSASTIAITVEAVGLVSSYTQGYPLFLGHASEADTGENTLDIQQAVIMGRILYIAVRDNVYTVDIDALSTGEIYFTKQLTWESNEDKVRTCIMLGKSEDECHNFIKVLIKRNDDTLFICGTDAFSPSCRNYKMDTLEIEGEEISGKGKCPYDAKENNVAMFSGGYLYSGTVSDIRSIDPLIYRSLGDTPNLQTNKKDSNWLKEPNFIHVVDYGNYMYFFFREVAVEVCDTRQLVVSRVARICKNDMGGNIAFLDQMWTSFLKARLNCLVPSILNFYFNELQAVTDVVHINGRDVVFATFTTSEYSIPGSAVCAYDMLELDKVFSGRFKEQLSPFSMWTPVPSDQVPTPRPVSCAGFEPLQEYTSSNDFPEDILNFMKKYHLMDEGISSTESQPWFLQTMVKYKFTKIAVDVSAGPNEDRVVIFLGSQRGMLLKVMDTSGENAFLSSSVFLEEMDVYNPEKCHYKGRHDKTIVSMQLDKPSGALYVAFRHCLIKVPLGRCELHGKCKKACIASRDPYCGWIQASEECKSLVPGDGQEFEQDIEHGNVNDLADC</sequence>
<evidence type="ECO:0000256" key="5">
    <source>
        <dbReference type="PROSITE-ProRule" id="PRU00352"/>
    </source>
</evidence>
<evidence type="ECO:0000259" key="6">
    <source>
        <dbReference type="PROSITE" id="PS51004"/>
    </source>
</evidence>
<feature type="domain" description="Sema" evidence="6">
    <location>
        <begin position="29"/>
        <end position="520"/>
    </location>
</feature>
<name>A0ABM1KU12_GEKJA</name>
<dbReference type="Proteomes" id="UP000694871">
    <property type="component" value="Unplaced"/>
</dbReference>
<dbReference type="PROSITE" id="PS51004">
    <property type="entry name" value="SEMA"/>
    <property type="match status" value="1"/>
</dbReference>
<reference evidence="8" key="1">
    <citation type="submission" date="2025-08" db="UniProtKB">
        <authorList>
            <consortium name="RefSeq"/>
        </authorList>
    </citation>
    <scope>IDENTIFICATION</scope>
</reference>
<comment type="caution">
    <text evidence="5">Lacks conserved residue(s) required for the propagation of feature annotation.</text>
</comment>
<dbReference type="InterPro" id="IPR027231">
    <property type="entry name" value="Semaphorin"/>
</dbReference>
<evidence type="ECO:0000256" key="3">
    <source>
        <dbReference type="ARBA" id="ARBA00023157"/>
    </source>
</evidence>
<evidence type="ECO:0000256" key="2">
    <source>
        <dbReference type="ARBA" id="ARBA00023136"/>
    </source>
</evidence>
<proteinExistence type="predicted"/>
<keyword evidence="7" id="KW-1185">Reference proteome</keyword>
<dbReference type="Gene3D" id="2.130.10.10">
    <property type="entry name" value="YVTN repeat-like/Quinoprotein amine dehydrogenase"/>
    <property type="match status" value="1"/>
</dbReference>
<dbReference type="SUPFAM" id="SSF103575">
    <property type="entry name" value="Plexin repeat"/>
    <property type="match status" value="1"/>
</dbReference>
<dbReference type="RefSeq" id="XP_015277199.1">
    <property type="nucleotide sequence ID" value="XM_015421713.1"/>
</dbReference>
<organism evidence="7 8">
    <name type="scientific">Gekko japonicus</name>
    <name type="common">Schlegel's Japanese gecko</name>
    <dbReference type="NCBI Taxonomy" id="146911"/>
    <lineage>
        <taxon>Eukaryota</taxon>
        <taxon>Metazoa</taxon>
        <taxon>Chordata</taxon>
        <taxon>Craniata</taxon>
        <taxon>Vertebrata</taxon>
        <taxon>Euteleostomi</taxon>
        <taxon>Lepidosauria</taxon>
        <taxon>Squamata</taxon>
        <taxon>Bifurcata</taxon>
        <taxon>Gekkota</taxon>
        <taxon>Gekkonidae</taxon>
        <taxon>Gekkoninae</taxon>
        <taxon>Gekko</taxon>
    </lineage>
</organism>
<evidence type="ECO:0000256" key="1">
    <source>
        <dbReference type="ARBA" id="ARBA00004370"/>
    </source>
</evidence>
<gene>
    <name evidence="8" type="primary">LOC107119251</name>
</gene>
<keyword evidence="4" id="KW-0325">Glycoprotein</keyword>
<dbReference type="SMART" id="SM00630">
    <property type="entry name" value="Sema"/>
    <property type="match status" value="1"/>
</dbReference>
<accession>A0ABM1KU12</accession>
<keyword evidence="2" id="KW-0472">Membrane</keyword>
<evidence type="ECO:0000256" key="4">
    <source>
        <dbReference type="ARBA" id="ARBA00023180"/>
    </source>
</evidence>
<dbReference type="InterPro" id="IPR036352">
    <property type="entry name" value="Semap_dom_sf"/>
</dbReference>
<dbReference type="InterPro" id="IPR002165">
    <property type="entry name" value="Plexin_repeat"/>
</dbReference>
<dbReference type="GeneID" id="107119251"/>
<evidence type="ECO:0000313" key="7">
    <source>
        <dbReference type="Proteomes" id="UP000694871"/>
    </source>
</evidence>
<dbReference type="Gene3D" id="3.30.1680.10">
    <property type="entry name" value="ligand-binding face of the semaphorins, domain 2"/>
    <property type="match status" value="1"/>
</dbReference>